<reference evidence="1 2" key="1">
    <citation type="journal article" date="2015" name="Genome Announc.">
        <title>Complete Genome Sequence of Steroid-Transforming Nocardioides simplex VKM Ac-2033D.</title>
        <authorList>
            <person name="Shtratnikova V.Y."/>
            <person name="Schelkunov M.I."/>
            <person name="Pekov Y.A."/>
            <person name="Fokina V.V."/>
            <person name="Logacheva M.D."/>
            <person name="Sokolov S.L."/>
            <person name="Bragin E.Y."/>
            <person name="Ashapkin V.V."/>
            <person name="Donova M.V."/>
        </authorList>
    </citation>
    <scope>NUCLEOTIDE SEQUENCE [LARGE SCALE GENOMIC DNA]</scope>
    <source>
        <strain evidence="1 2">VKM Ac-2033D</strain>
    </source>
</reference>
<dbReference type="RefSeq" id="WP_038676023.1">
    <property type="nucleotide sequence ID" value="NZ_BJMC01000025.1"/>
</dbReference>
<dbReference type="GO" id="GO:0008765">
    <property type="term" value="F:UDP-N-acetylmuramoylalanyl-D-glutamate-2,6-diaminopimelate ligase activity"/>
    <property type="evidence" value="ECO:0007669"/>
    <property type="project" value="UniProtKB-EC"/>
</dbReference>
<dbReference type="Proteomes" id="UP000030300">
    <property type="component" value="Chromosome"/>
</dbReference>
<dbReference type="EC" id="6.3.2.13" evidence="1"/>
<dbReference type="EMBL" id="CP009896">
    <property type="protein sequence ID" value="AIY15722.1"/>
    <property type="molecule type" value="Genomic_DNA"/>
</dbReference>
<dbReference type="KEGG" id="psim:KR76_01130"/>
<sequence>MKPPPALALLTCALLPLAAACANPSHASEADSLRDRLAALPGVASADLDYTEPVTLDSGKVGINVAMRPDADAGAVVDVVSTTYAAFAGTHHGEEGDLDVTWGDDVVHLRSFEPEADRSAVEEAAERALPVLEGARVRLDLETQDVDAAPHVHSLLTVTTEPGVDALLGALPALEQKYGDLPRADWTVQAGTEGTWALHSSDGLPGADQLTLFHRLRAGLPRAAAVWLGDDGWASVTLPAGTTPAATAAVVDRHLAILGGAGSASYDVQVGDELVLSIVDGECSFDPGPIGTRLDRAHADACRTVV</sequence>
<protein>
    <submittedName>
        <fullName evidence="1">UDP-N-acetylmuramoylalanyl-D-glutamate--2,6-diaminopimelate ligase</fullName>
        <ecNumber evidence="1">6.3.2.13</ecNumber>
    </submittedName>
</protein>
<dbReference type="PROSITE" id="PS51257">
    <property type="entry name" value="PROKAR_LIPOPROTEIN"/>
    <property type="match status" value="1"/>
</dbReference>
<dbReference type="STRING" id="2045.KR76_01130"/>
<keyword evidence="2" id="KW-1185">Reference proteome</keyword>
<dbReference type="AlphaFoldDB" id="A0A0A1DGK4"/>
<evidence type="ECO:0000313" key="2">
    <source>
        <dbReference type="Proteomes" id="UP000030300"/>
    </source>
</evidence>
<dbReference type="OrthoDB" id="3781650at2"/>
<keyword evidence="1" id="KW-0436">Ligase</keyword>
<evidence type="ECO:0000313" key="1">
    <source>
        <dbReference type="EMBL" id="AIY15722.1"/>
    </source>
</evidence>
<accession>A0A0A1DGK4</accession>
<organism evidence="1 2">
    <name type="scientific">Nocardioides simplex</name>
    <name type="common">Arthrobacter simplex</name>
    <dbReference type="NCBI Taxonomy" id="2045"/>
    <lineage>
        <taxon>Bacteria</taxon>
        <taxon>Bacillati</taxon>
        <taxon>Actinomycetota</taxon>
        <taxon>Actinomycetes</taxon>
        <taxon>Propionibacteriales</taxon>
        <taxon>Nocardioidaceae</taxon>
        <taxon>Pimelobacter</taxon>
    </lineage>
</organism>
<dbReference type="HOGENOM" id="CLU_908613_0_0_11"/>
<dbReference type="GeneID" id="96607601"/>
<proteinExistence type="predicted"/>
<name>A0A0A1DGK4_NOCSI</name>
<gene>
    <name evidence="1" type="ORF">KR76_01130</name>
</gene>